<accession>A0A9W4U4B2</accession>
<gene>
    <name evidence="1" type="ORF">PDIGIT_LOCUS2659</name>
</gene>
<name>A0A9W4U4B2_9PLEO</name>
<organism evidence="1 2">
    <name type="scientific">Periconia digitata</name>
    <dbReference type="NCBI Taxonomy" id="1303443"/>
    <lineage>
        <taxon>Eukaryota</taxon>
        <taxon>Fungi</taxon>
        <taxon>Dikarya</taxon>
        <taxon>Ascomycota</taxon>
        <taxon>Pezizomycotina</taxon>
        <taxon>Dothideomycetes</taxon>
        <taxon>Pleosporomycetidae</taxon>
        <taxon>Pleosporales</taxon>
        <taxon>Massarineae</taxon>
        <taxon>Periconiaceae</taxon>
        <taxon>Periconia</taxon>
    </lineage>
</organism>
<sequence length="56" mass="6176">MPEYMLPNHRQQHTCTGMFIASTIPIVASRGICSRPGHISCEGALMFAWLVLCCVP</sequence>
<keyword evidence="2" id="KW-1185">Reference proteome</keyword>
<protein>
    <submittedName>
        <fullName evidence="1">Uncharacterized protein</fullName>
    </submittedName>
</protein>
<dbReference type="Proteomes" id="UP001152607">
    <property type="component" value="Unassembled WGS sequence"/>
</dbReference>
<dbReference type="EMBL" id="CAOQHR010000002">
    <property type="protein sequence ID" value="CAI6296266.1"/>
    <property type="molecule type" value="Genomic_DNA"/>
</dbReference>
<reference evidence="1" key="1">
    <citation type="submission" date="2023-01" db="EMBL/GenBank/DDBJ databases">
        <authorList>
            <person name="Van Ghelder C."/>
            <person name="Rancurel C."/>
        </authorList>
    </citation>
    <scope>NUCLEOTIDE SEQUENCE</scope>
    <source>
        <strain evidence="1">CNCM I-4278</strain>
    </source>
</reference>
<proteinExistence type="predicted"/>
<evidence type="ECO:0000313" key="1">
    <source>
        <dbReference type="EMBL" id="CAI6296266.1"/>
    </source>
</evidence>
<dbReference type="AlphaFoldDB" id="A0A9W4U4B2"/>
<comment type="caution">
    <text evidence="1">The sequence shown here is derived from an EMBL/GenBank/DDBJ whole genome shotgun (WGS) entry which is preliminary data.</text>
</comment>
<evidence type="ECO:0000313" key="2">
    <source>
        <dbReference type="Proteomes" id="UP001152607"/>
    </source>
</evidence>